<keyword evidence="7" id="KW-0408">Iron</keyword>
<dbReference type="PRINTS" id="PR00463">
    <property type="entry name" value="EP450I"/>
</dbReference>
<evidence type="ECO:0000256" key="4">
    <source>
        <dbReference type="ARBA" id="ARBA00022617"/>
    </source>
</evidence>
<comment type="caution">
    <text evidence="9">The sequence shown here is derived from an EMBL/GenBank/DDBJ whole genome shotgun (WGS) entry which is preliminary data.</text>
</comment>
<dbReference type="InterPro" id="IPR002401">
    <property type="entry name" value="Cyt_P450_E_grp-I"/>
</dbReference>
<evidence type="ECO:0000256" key="2">
    <source>
        <dbReference type="ARBA" id="ARBA00005179"/>
    </source>
</evidence>
<proteinExistence type="inferred from homology"/>
<dbReference type="GO" id="GO:0020037">
    <property type="term" value="F:heme binding"/>
    <property type="evidence" value="ECO:0007669"/>
    <property type="project" value="InterPro"/>
</dbReference>
<feature type="non-terminal residue" evidence="9">
    <location>
        <position position="423"/>
    </location>
</feature>
<name>A0AAD7CIQ6_9AGAR</name>
<sequence length="423" mass="47392">VPLPPGPKKLPLLGNLFDIPSSCEWKTYMLWSRKYDSDILHLNVAGTSVVVLSSVDVAEALLDKRSSLYSHRPQLPMLVELMGWDFHLGNRLHAGDQWRMHRKLFIQGLDSKASASFRPKQLEAIHRLLGSLLCTPALFKEHTRQCVHTKTELCNGLKGIVYNALGQIILSAAYRLSILPVNDPLVELIDAVMVKANEALVPGRFLVDVIPLLKYVPEWAPGAGFKLFAKEGKRLAKEALNVPFAEVERRIAEGSAPCCFTATCIHALQHSPNGVYFDREMIKATAATMYFSGIDSMTSLLTGFFLAMLANPEAQKKAQAEIDRVFGVGCLPDFIHDRDAQLPYVSALIKELFRWTCVGPIGVPHYLEVEDQFRGYRIPANSIVLVNIWRVDLTGLILQAVYPDPYIFRPERFSRLCPFSSLF</sequence>
<evidence type="ECO:0000256" key="7">
    <source>
        <dbReference type="ARBA" id="ARBA00023004"/>
    </source>
</evidence>
<gene>
    <name evidence="9" type="ORF">FB45DRAFT_733123</name>
</gene>
<evidence type="ECO:0000256" key="3">
    <source>
        <dbReference type="ARBA" id="ARBA00010617"/>
    </source>
</evidence>
<dbReference type="InterPro" id="IPR001128">
    <property type="entry name" value="Cyt_P450"/>
</dbReference>
<protein>
    <submittedName>
        <fullName evidence="9">Cytochrome P450</fullName>
    </submittedName>
</protein>
<dbReference type="GO" id="GO:0016705">
    <property type="term" value="F:oxidoreductase activity, acting on paired donors, with incorporation or reduction of molecular oxygen"/>
    <property type="evidence" value="ECO:0007669"/>
    <property type="project" value="InterPro"/>
</dbReference>
<evidence type="ECO:0000256" key="8">
    <source>
        <dbReference type="ARBA" id="ARBA00023033"/>
    </source>
</evidence>
<dbReference type="AlphaFoldDB" id="A0AAD7CIQ6"/>
<keyword evidence="5" id="KW-0479">Metal-binding</keyword>
<keyword evidence="10" id="KW-1185">Reference proteome</keyword>
<dbReference type="GO" id="GO:0004497">
    <property type="term" value="F:monooxygenase activity"/>
    <property type="evidence" value="ECO:0007669"/>
    <property type="project" value="UniProtKB-KW"/>
</dbReference>
<evidence type="ECO:0000256" key="1">
    <source>
        <dbReference type="ARBA" id="ARBA00001971"/>
    </source>
</evidence>
<comment type="similarity">
    <text evidence="3">Belongs to the cytochrome P450 family.</text>
</comment>
<dbReference type="Pfam" id="PF00067">
    <property type="entry name" value="p450"/>
    <property type="match status" value="1"/>
</dbReference>
<organism evidence="9 10">
    <name type="scientific">Roridomyces roridus</name>
    <dbReference type="NCBI Taxonomy" id="1738132"/>
    <lineage>
        <taxon>Eukaryota</taxon>
        <taxon>Fungi</taxon>
        <taxon>Dikarya</taxon>
        <taxon>Basidiomycota</taxon>
        <taxon>Agaricomycotina</taxon>
        <taxon>Agaricomycetes</taxon>
        <taxon>Agaricomycetidae</taxon>
        <taxon>Agaricales</taxon>
        <taxon>Marasmiineae</taxon>
        <taxon>Mycenaceae</taxon>
        <taxon>Roridomyces</taxon>
    </lineage>
</organism>
<dbReference type="GO" id="GO:0005506">
    <property type="term" value="F:iron ion binding"/>
    <property type="evidence" value="ECO:0007669"/>
    <property type="project" value="InterPro"/>
</dbReference>
<keyword evidence="8" id="KW-0503">Monooxygenase</keyword>
<dbReference type="SUPFAM" id="SSF48264">
    <property type="entry name" value="Cytochrome P450"/>
    <property type="match status" value="1"/>
</dbReference>
<evidence type="ECO:0000256" key="5">
    <source>
        <dbReference type="ARBA" id="ARBA00022723"/>
    </source>
</evidence>
<evidence type="ECO:0000313" key="9">
    <source>
        <dbReference type="EMBL" id="KAJ7648043.1"/>
    </source>
</evidence>
<accession>A0AAD7CIQ6</accession>
<keyword evidence="6" id="KW-0560">Oxidoreductase</keyword>
<evidence type="ECO:0000256" key="6">
    <source>
        <dbReference type="ARBA" id="ARBA00023002"/>
    </source>
</evidence>
<reference evidence="9" key="1">
    <citation type="submission" date="2023-03" db="EMBL/GenBank/DDBJ databases">
        <title>Massive genome expansion in bonnet fungi (Mycena s.s.) driven by repeated elements and novel gene families across ecological guilds.</title>
        <authorList>
            <consortium name="Lawrence Berkeley National Laboratory"/>
            <person name="Harder C.B."/>
            <person name="Miyauchi S."/>
            <person name="Viragh M."/>
            <person name="Kuo A."/>
            <person name="Thoen E."/>
            <person name="Andreopoulos B."/>
            <person name="Lu D."/>
            <person name="Skrede I."/>
            <person name="Drula E."/>
            <person name="Henrissat B."/>
            <person name="Morin E."/>
            <person name="Kohler A."/>
            <person name="Barry K."/>
            <person name="LaButti K."/>
            <person name="Morin E."/>
            <person name="Salamov A."/>
            <person name="Lipzen A."/>
            <person name="Mereny Z."/>
            <person name="Hegedus B."/>
            <person name="Baldrian P."/>
            <person name="Stursova M."/>
            <person name="Weitz H."/>
            <person name="Taylor A."/>
            <person name="Grigoriev I.V."/>
            <person name="Nagy L.G."/>
            <person name="Martin F."/>
            <person name="Kauserud H."/>
        </authorList>
    </citation>
    <scope>NUCLEOTIDE SEQUENCE</scope>
    <source>
        <strain evidence="9">9284</strain>
    </source>
</reference>
<dbReference type="Gene3D" id="1.10.630.10">
    <property type="entry name" value="Cytochrome P450"/>
    <property type="match status" value="1"/>
</dbReference>
<comment type="pathway">
    <text evidence="2">Secondary metabolite biosynthesis.</text>
</comment>
<dbReference type="PANTHER" id="PTHR46300:SF7">
    <property type="entry name" value="P450, PUTATIVE (EUROFUNG)-RELATED"/>
    <property type="match status" value="1"/>
</dbReference>
<dbReference type="InterPro" id="IPR050364">
    <property type="entry name" value="Cytochrome_P450_fung"/>
</dbReference>
<keyword evidence="4" id="KW-0349">Heme</keyword>
<dbReference type="InterPro" id="IPR036396">
    <property type="entry name" value="Cyt_P450_sf"/>
</dbReference>
<dbReference type="Proteomes" id="UP001221142">
    <property type="component" value="Unassembled WGS sequence"/>
</dbReference>
<dbReference type="PANTHER" id="PTHR46300">
    <property type="entry name" value="P450, PUTATIVE (EUROFUNG)-RELATED-RELATED"/>
    <property type="match status" value="1"/>
</dbReference>
<comment type="cofactor">
    <cofactor evidence="1">
        <name>heme</name>
        <dbReference type="ChEBI" id="CHEBI:30413"/>
    </cofactor>
</comment>
<evidence type="ECO:0000313" key="10">
    <source>
        <dbReference type="Proteomes" id="UP001221142"/>
    </source>
</evidence>
<dbReference type="EMBL" id="JARKIF010000002">
    <property type="protein sequence ID" value="KAJ7648043.1"/>
    <property type="molecule type" value="Genomic_DNA"/>
</dbReference>